<gene>
    <name evidence="21" type="ORF">NE237_010212</name>
</gene>
<dbReference type="PANTHER" id="PTHR31517">
    <property type="match status" value="1"/>
</dbReference>
<proteinExistence type="inferred from homology"/>
<comment type="similarity">
    <text evidence="3">Belongs to the peroxidase family. Ascorbate peroxidase subfamily.</text>
</comment>
<feature type="site" description="Transition state stabilizer" evidence="17">
    <location>
        <position position="72"/>
    </location>
</feature>
<evidence type="ECO:0000256" key="15">
    <source>
        <dbReference type="PIRSR" id="PIRSR600823-2"/>
    </source>
</evidence>
<dbReference type="SUPFAM" id="SSF48113">
    <property type="entry name" value="Heme-dependent peroxidases"/>
    <property type="match status" value="1"/>
</dbReference>
<dbReference type="InterPro" id="IPR002016">
    <property type="entry name" value="Haem_peroxidase"/>
</dbReference>
<sequence length="338" mass="36999">MKMSSWVAKVEMAKLMSLVTLLMANFLMYSVLSMPLKHGFYKDSCPSAEAIVRNAISKAYAADPGVAPGLIRMHFHDCFIRGCDASVLLNSTNGNLAEKDSMGNYGLSGFDIINQVKVKIEAQCPNTVSCADIITYAARDSIYIAGGIQYAIAGGRRDGRFSLAGEVTKNLPSASFNVQQLKHNFARKGLSLEEMVTLSGAHSIGDSHCSNFAFRLYSYNATHSQDPSLDPSYANYLKTKCPMSSKANTSVDPLVPFDSKTPNRLDNNYYKNLKQHKGLLASDQVLWVNSNTRKMARNNGNHPSAWAARFASAMVHMGSIQVLTGTEGEIRKNCEIVN</sequence>
<dbReference type="FunFam" id="1.10.520.10:FF:000008">
    <property type="entry name" value="Peroxidase"/>
    <property type="match status" value="1"/>
</dbReference>
<comment type="similarity">
    <text evidence="19">Belongs to the peroxidase family. Classical plant (class III) peroxidase subfamily.</text>
</comment>
<dbReference type="GO" id="GO:0006979">
    <property type="term" value="P:response to oxidative stress"/>
    <property type="evidence" value="ECO:0007669"/>
    <property type="project" value="UniProtKB-UniRule"/>
</dbReference>
<feature type="binding site" description="axial binding residue" evidence="16">
    <location>
        <position position="202"/>
    </location>
    <ligand>
        <name>heme b</name>
        <dbReference type="ChEBI" id="CHEBI:60344"/>
    </ligand>
    <ligandPart>
        <name>Fe</name>
        <dbReference type="ChEBI" id="CHEBI:18248"/>
    </ligandPart>
</feature>
<dbReference type="Proteomes" id="UP001141806">
    <property type="component" value="Unassembled WGS sequence"/>
</dbReference>
<feature type="disulfide bond" evidence="18">
    <location>
        <begin position="209"/>
        <end position="241"/>
    </location>
</feature>
<feature type="disulfide bond" evidence="18">
    <location>
        <begin position="45"/>
        <end position="124"/>
    </location>
</feature>
<dbReference type="GO" id="GO:0140825">
    <property type="term" value="F:lactoperoxidase activity"/>
    <property type="evidence" value="ECO:0007669"/>
    <property type="project" value="UniProtKB-EC"/>
</dbReference>
<feature type="binding site" evidence="16">
    <location>
        <position position="258"/>
    </location>
    <ligand>
        <name>Ca(2+)</name>
        <dbReference type="ChEBI" id="CHEBI:29108"/>
        <label>2</label>
    </ligand>
</feature>
<evidence type="ECO:0000256" key="6">
    <source>
        <dbReference type="ARBA" id="ARBA00022617"/>
    </source>
</evidence>
<dbReference type="InterPro" id="IPR000823">
    <property type="entry name" value="Peroxidase_pln"/>
</dbReference>
<dbReference type="FunFam" id="1.10.420.10:FF:000006">
    <property type="entry name" value="Peroxidase"/>
    <property type="match status" value="1"/>
</dbReference>
<dbReference type="InterPro" id="IPR033905">
    <property type="entry name" value="Secretory_peroxidase"/>
</dbReference>
<keyword evidence="10 16" id="KW-0408">Iron</keyword>
<comment type="function">
    <text evidence="2">Removal of H(2)O(2), oxidation of toxic reductants, biosynthesis and degradation of lignin, suberization, auxin catabolism, response to environmental stresses such as wounding, pathogen attack and oxidative stress. These functions might be dependent on each isozyme/isoform in each plant tissue.</text>
</comment>
<organism evidence="21 22">
    <name type="scientific">Protea cynaroides</name>
    <dbReference type="NCBI Taxonomy" id="273540"/>
    <lineage>
        <taxon>Eukaryota</taxon>
        <taxon>Viridiplantae</taxon>
        <taxon>Streptophyta</taxon>
        <taxon>Embryophyta</taxon>
        <taxon>Tracheophyta</taxon>
        <taxon>Spermatophyta</taxon>
        <taxon>Magnoliopsida</taxon>
        <taxon>Proteales</taxon>
        <taxon>Proteaceae</taxon>
        <taxon>Protea</taxon>
    </lineage>
</organism>
<dbReference type="InterPro" id="IPR010255">
    <property type="entry name" value="Haem_peroxidase_sf"/>
</dbReference>
<evidence type="ECO:0000313" key="21">
    <source>
        <dbReference type="EMBL" id="KAJ4979432.1"/>
    </source>
</evidence>
<feature type="binding site" evidence="16">
    <location>
        <position position="86"/>
    </location>
    <ligand>
        <name>Ca(2+)</name>
        <dbReference type="ChEBI" id="CHEBI:29108"/>
        <label>1</label>
    </ligand>
</feature>
<accession>A0A9Q0KYV7</accession>
<keyword evidence="7 16" id="KW-0479">Metal-binding</keyword>
<keyword evidence="5 19" id="KW-0575">Peroxidase</keyword>
<dbReference type="PANTHER" id="PTHR31517:SF51">
    <property type="entry name" value="PEROXIDASE 55"/>
    <property type="match status" value="1"/>
</dbReference>
<keyword evidence="9 19" id="KW-0560">Oxidoreductase</keyword>
<protein>
    <recommendedName>
        <fullName evidence="4 19">Peroxidase</fullName>
        <ecNumber evidence="4 19">1.11.1.7</ecNumber>
    </recommendedName>
</protein>
<name>A0A9Q0KYV7_9MAGN</name>
<evidence type="ECO:0000256" key="3">
    <source>
        <dbReference type="ARBA" id="ARBA00006873"/>
    </source>
</evidence>
<keyword evidence="8 16" id="KW-0106">Calcium</keyword>
<keyword evidence="19" id="KW-0964">Secreted</keyword>
<evidence type="ECO:0000256" key="16">
    <source>
        <dbReference type="PIRSR" id="PIRSR600823-3"/>
    </source>
</evidence>
<dbReference type="EMBL" id="JAMYWD010000002">
    <property type="protein sequence ID" value="KAJ4979432.1"/>
    <property type="molecule type" value="Genomic_DNA"/>
</dbReference>
<evidence type="ECO:0000256" key="10">
    <source>
        <dbReference type="ARBA" id="ARBA00023004"/>
    </source>
</evidence>
<dbReference type="PRINTS" id="PR00458">
    <property type="entry name" value="PEROXIDASE"/>
</dbReference>
<evidence type="ECO:0000256" key="18">
    <source>
        <dbReference type="PIRSR" id="PIRSR600823-5"/>
    </source>
</evidence>
<keyword evidence="13 19" id="KW-0376">Hydrogen peroxide</keyword>
<dbReference type="GO" id="GO:0005576">
    <property type="term" value="C:extracellular region"/>
    <property type="evidence" value="ECO:0007669"/>
    <property type="project" value="UniProtKB-SubCell"/>
</dbReference>
<dbReference type="Gene3D" id="1.10.420.10">
    <property type="entry name" value="Peroxidase, domain 2"/>
    <property type="match status" value="1"/>
</dbReference>
<feature type="domain" description="Plant heme peroxidase family profile" evidence="20">
    <location>
        <begin position="35"/>
        <end position="338"/>
    </location>
</feature>
<dbReference type="PRINTS" id="PR00461">
    <property type="entry name" value="PLPEROXIDASE"/>
</dbReference>
<dbReference type="Gene3D" id="1.10.520.10">
    <property type="match status" value="1"/>
</dbReference>
<feature type="binding site" evidence="15">
    <location>
        <position position="172"/>
    </location>
    <ligand>
        <name>substrate</name>
    </ligand>
</feature>
<evidence type="ECO:0000256" key="1">
    <source>
        <dbReference type="ARBA" id="ARBA00000189"/>
    </source>
</evidence>
<evidence type="ECO:0000256" key="14">
    <source>
        <dbReference type="PIRSR" id="PIRSR600823-1"/>
    </source>
</evidence>
<comment type="subcellular location">
    <subcellularLocation>
        <location evidence="19">Secreted</location>
    </subcellularLocation>
</comment>
<dbReference type="CDD" id="cd00693">
    <property type="entry name" value="secretory_peroxidase"/>
    <property type="match status" value="1"/>
</dbReference>
<feature type="binding site" evidence="16">
    <location>
        <position position="84"/>
    </location>
    <ligand>
        <name>Ca(2+)</name>
        <dbReference type="ChEBI" id="CHEBI:29108"/>
        <label>1</label>
    </ligand>
</feature>
<keyword evidence="6 19" id="KW-0349">Heme</keyword>
<comment type="cofactor">
    <cofactor evidence="16 19">
        <name>heme b</name>
        <dbReference type="ChEBI" id="CHEBI:60344"/>
    </cofactor>
    <text evidence="16 19">Binds 1 heme b (iron(II)-protoporphyrin IX) group per subunit.</text>
</comment>
<dbReference type="OrthoDB" id="2113341at2759"/>
<feature type="binding site" evidence="16">
    <location>
        <position position="98"/>
    </location>
    <ligand>
        <name>Ca(2+)</name>
        <dbReference type="ChEBI" id="CHEBI:29108"/>
        <label>1</label>
    </ligand>
</feature>
<dbReference type="PROSITE" id="PS50873">
    <property type="entry name" value="PEROXIDASE_4"/>
    <property type="match status" value="1"/>
</dbReference>
<dbReference type="AlphaFoldDB" id="A0A9Q0KYV7"/>
<feature type="disulfide bond" evidence="18">
    <location>
        <begin position="130"/>
        <end position="334"/>
    </location>
</feature>
<feature type="binding site" evidence="16">
    <location>
        <position position="77"/>
    </location>
    <ligand>
        <name>Ca(2+)</name>
        <dbReference type="ChEBI" id="CHEBI:29108"/>
        <label>1</label>
    </ligand>
</feature>
<feature type="active site" description="Proton acceptor" evidence="14">
    <location>
        <position position="76"/>
    </location>
</feature>
<feature type="binding site" evidence="16">
    <location>
        <position position="266"/>
    </location>
    <ligand>
        <name>Ca(2+)</name>
        <dbReference type="ChEBI" id="CHEBI:29108"/>
        <label>2</label>
    </ligand>
</feature>
<comment type="catalytic activity">
    <reaction evidence="1 19">
        <text>2 a phenolic donor + H2O2 = 2 a phenolic radical donor + 2 H2O</text>
        <dbReference type="Rhea" id="RHEA:56136"/>
        <dbReference type="ChEBI" id="CHEBI:15377"/>
        <dbReference type="ChEBI" id="CHEBI:16240"/>
        <dbReference type="ChEBI" id="CHEBI:139520"/>
        <dbReference type="ChEBI" id="CHEBI:139521"/>
        <dbReference type="EC" id="1.11.1.7"/>
    </reaction>
</comment>
<feature type="binding site" evidence="16">
    <location>
        <position position="261"/>
    </location>
    <ligand>
        <name>Ca(2+)</name>
        <dbReference type="ChEBI" id="CHEBI:29108"/>
        <label>2</label>
    </ligand>
</feature>
<dbReference type="PROSITE" id="PS00436">
    <property type="entry name" value="PEROXIDASE_2"/>
    <property type="match status" value="1"/>
</dbReference>
<dbReference type="Pfam" id="PF00141">
    <property type="entry name" value="peroxidase"/>
    <property type="match status" value="1"/>
</dbReference>
<evidence type="ECO:0000256" key="11">
    <source>
        <dbReference type="ARBA" id="ARBA00023157"/>
    </source>
</evidence>
<evidence type="ECO:0000313" key="22">
    <source>
        <dbReference type="Proteomes" id="UP001141806"/>
    </source>
</evidence>
<keyword evidence="12" id="KW-0325">Glycoprotein</keyword>
<evidence type="ECO:0000256" key="13">
    <source>
        <dbReference type="ARBA" id="ARBA00023324"/>
    </source>
</evidence>
<dbReference type="EC" id="1.11.1.7" evidence="4 19"/>
<reference evidence="21" key="1">
    <citation type="journal article" date="2023" name="Plant J.">
        <title>The genome of the king protea, Protea cynaroides.</title>
        <authorList>
            <person name="Chang J."/>
            <person name="Duong T.A."/>
            <person name="Schoeman C."/>
            <person name="Ma X."/>
            <person name="Roodt D."/>
            <person name="Barker N."/>
            <person name="Li Z."/>
            <person name="Van de Peer Y."/>
            <person name="Mizrachi E."/>
        </authorList>
    </citation>
    <scope>NUCLEOTIDE SEQUENCE</scope>
    <source>
        <tissue evidence="21">Young leaves</tissue>
    </source>
</reference>
<feature type="disulfide bond" evidence="18">
    <location>
        <begin position="78"/>
        <end position="83"/>
    </location>
</feature>
<feature type="binding site" evidence="16">
    <location>
        <position position="82"/>
    </location>
    <ligand>
        <name>Ca(2+)</name>
        <dbReference type="ChEBI" id="CHEBI:29108"/>
        <label>1</label>
    </ligand>
</feature>
<keyword evidence="11 18" id="KW-1015">Disulfide bond</keyword>
<evidence type="ECO:0000256" key="5">
    <source>
        <dbReference type="ARBA" id="ARBA00022559"/>
    </source>
</evidence>
<dbReference type="GO" id="GO:0046872">
    <property type="term" value="F:metal ion binding"/>
    <property type="evidence" value="ECO:0007669"/>
    <property type="project" value="UniProtKB-UniRule"/>
</dbReference>
<dbReference type="GO" id="GO:0020037">
    <property type="term" value="F:heme binding"/>
    <property type="evidence" value="ECO:0007669"/>
    <property type="project" value="UniProtKB-UniRule"/>
</dbReference>
<evidence type="ECO:0000259" key="20">
    <source>
        <dbReference type="PROSITE" id="PS50873"/>
    </source>
</evidence>
<evidence type="ECO:0000256" key="12">
    <source>
        <dbReference type="ARBA" id="ARBA00023180"/>
    </source>
</evidence>
<dbReference type="InterPro" id="IPR019794">
    <property type="entry name" value="Peroxidases_AS"/>
</dbReference>
<evidence type="ECO:0000256" key="17">
    <source>
        <dbReference type="PIRSR" id="PIRSR600823-4"/>
    </source>
</evidence>
<dbReference type="GO" id="GO:0042744">
    <property type="term" value="P:hydrogen peroxide catabolic process"/>
    <property type="evidence" value="ECO:0007669"/>
    <property type="project" value="UniProtKB-KW"/>
</dbReference>
<dbReference type="PROSITE" id="PS00435">
    <property type="entry name" value="PEROXIDASE_1"/>
    <property type="match status" value="1"/>
</dbReference>
<evidence type="ECO:0000256" key="9">
    <source>
        <dbReference type="ARBA" id="ARBA00023002"/>
    </source>
</evidence>
<dbReference type="InterPro" id="IPR019793">
    <property type="entry name" value="Peroxidases_heam-ligand_BS"/>
</dbReference>
<evidence type="ECO:0000256" key="2">
    <source>
        <dbReference type="ARBA" id="ARBA00002322"/>
    </source>
</evidence>
<keyword evidence="22" id="KW-1185">Reference proteome</keyword>
<evidence type="ECO:0000256" key="7">
    <source>
        <dbReference type="ARBA" id="ARBA00022723"/>
    </source>
</evidence>
<evidence type="ECO:0000256" key="8">
    <source>
        <dbReference type="ARBA" id="ARBA00022837"/>
    </source>
</evidence>
<evidence type="ECO:0000256" key="19">
    <source>
        <dbReference type="RuleBase" id="RU362060"/>
    </source>
</evidence>
<comment type="caution">
    <text evidence="21">The sequence shown here is derived from an EMBL/GenBank/DDBJ whole genome shotgun (WGS) entry which is preliminary data.</text>
</comment>
<evidence type="ECO:0000256" key="4">
    <source>
        <dbReference type="ARBA" id="ARBA00012313"/>
    </source>
</evidence>
<comment type="cofactor">
    <cofactor evidence="16 19">
        <name>Ca(2+)</name>
        <dbReference type="ChEBI" id="CHEBI:29108"/>
    </cofactor>
    <text evidence="16 19">Binds 2 calcium ions per subunit.</text>
</comment>